<feature type="transmembrane region" description="Helical" evidence="1">
    <location>
        <begin position="35"/>
        <end position="54"/>
    </location>
</feature>
<proteinExistence type="predicted"/>
<dbReference type="AlphaFoldDB" id="A0A1T4QV40"/>
<feature type="transmembrane region" description="Helical" evidence="1">
    <location>
        <begin position="127"/>
        <end position="144"/>
    </location>
</feature>
<gene>
    <name evidence="2" type="ORF">SAMN02745116_02334</name>
</gene>
<keyword evidence="1" id="KW-0812">Transmembrane</keyword>
<sequence length="174" mass="20200">MKRDTLGLCLLILSNLFLSFVIYVQEWLSETIRSYIPLVIAIGIFLAVSGGFLMRKNHSKRKYDQTIILYTLEILLYFAFFAFNVQNSNIQTIFLFTIIALKKQKLKTSGIKIFIDLKRVTLKHSKGNIVEIVYLILTLSYYVFICSNDVKIVCPILLVYYLFILKDSFVSLDE</sequence>
<evidence type="ECO:0000256" key="1">
    <source>
        <dbReference type="SAM" id="Phobius"/>
    </source>
</evidence>
<name>A0A1T4QV40_9ENTE</name>
<dbReference type="Proteomes" id="UP000190328">
    <property type="component" value="Unassembled WGS sequence"/>
</dbReference>
<keyword evidence="3" id="KW-1185">Reference proteome</keyword>
<evidence type="ECO:0000313" key="2">
    <source>
        <dbReference type="EMBL" id="SKA07650.1"/>
    </source>
</evidence>
<feature type="transmembrane region" description="Helical" evidence="1">
    <location>
        <begin position="150"/>
        <end position="169"/>
    </location>
</feature>
<dbReference type="EMBL" id="FUXI01000034">
    <property type="protein sequence ID" value="SKA07650.1"/>
    <property type="molecule type" value="Genomic_DNA"/>
</dbReference>
<organism evidence="2 3">
    <name type="scientific">Pilibacter termitis</name>
    <dbReference type="NCBI Taxonomy" id="263852"/>
    <lineage>
        <taxon>Bacteria</taxon>
        <taxon>Bacillati</taxon>
        <taxon>Bacillota</taxon>
        <taxon>Bacilli</taxon>
        <taxon>Lactobacillales</taxon>
        <taxon>Enterococcaceae</taxon>
        <taxon>Pilibacter</taxon>
    </lineage>
</organism>
<feature type="transmembrane region" description="Helical" evidence="1">
    <location>
        <begin position="66"/>
        <end position="83"/>
    </location>
</feature>
<dbReference type="RefSeq" id="WP_078808234.1">
    <property type="nucleotide sequence ID" value="NZ_FUXI01000034.1"/>
</dbReference>
<keyword evidence="1" id="KW-0472">Membrane</keyword>
<reference evidence="2 3" key="1">
    <citation type="submission" date="2017-02" db="EMBL/GenBank/DDBJ databases">
        <authorList>
            <person name="Peterson S.W."/>
        </authorList>
    </citation>
    <scope>NUCLEOTIDE SEQUENCE [LARGE SCALE GENOMIC DNA]</scope>
    <source>
        <strain evidence="2 3">ATCC BAA-1030</strain>
    </source>
</reference>
<accession>A0A1T4QV40</accession>
<protein>
    <submittedName>
        <fullName evidence="2">Uncharacterized protein</fullName>
    </submittedName>
</protein>
<keyword evidence="1" id="KW-1133">Transmembrane helix</keyword>
<evidence type="ECO:0000313" key="3">
    <source>
        <dbReference type="Proteomes" id="UP000190328"/>
    </source>
</evidence>